<protein>
    <recommendedName>
        <fullName evidence="2">BTB domain-containing protein</fullName>
    </recommendedName>
</protein>
<keyword evidence="4" id="KW-1185">Reference proteome</keyword>
<sequence length="286" mass="31338">MFNDLKEDSKFNLQPSNNEGDAGASSLQTQNDPSLAPAGGNTIQISSSFGPTGAGNNPSAVDIILLSSDGVVFYVNEDTLLSKSNNSFKSLLPLASKESLQRTLFLADIPSPELQIILRVIHGVEIDTSPSIEFQALVRAIDHFPVYGIQASTYVTPTSRLYGVLLSYAPLRPLEIYATAAHHNIVRLAVTVSSHTLSLDLSQVDEELCTRMGPVYLMRLFQLHQLRTETLKKLLFHELGLHNPVPKCDFDGQKVLKGMWNLAVAEMLPDLKPGEFFIGISVAFSR</sequence>
<feature type="compositionally biased region" description="Polar residues" evidence="1">
    <location>
        <begin position="11"/>
        <end position="33"/>
    </location>
</feature>
<evidence type="ECO:0000313" key="4">
    <source>
        <dbReference type="Proteomes" id="UP001437256"/>
    </source>
</evidence>
<name>A0ABR2ZP12_9AGAR</name>
<comment type="caution">
    <text evidence="3">The sequence shown here is derived from an EMBL/GenBank/DDBJ whole genome shotgun (WGS) entry which is preliminary data.</text>
</comment>
<gene>
    <name evidence="3" type="ORF">AAF712_011054</name>
</gene>
<proteinExistence type="predicted"/>
<organism evidence="3 4">
    <name type="scientific">Marasmius tenuissimus</name>
    <dbReference type="NCBI Taxonomy" id="585030"/>
    <lineage>
        <taxon>Eukaryota</taxon>
        <taxon>Fungi</taxon>
        <taxon>Dikarya</taxon>
        <taxon>Basidiomycota</taxon>
        <taxon>Agaricomycotina</taxon>
        <taxon>Agaricomycetes</taxon>
        <taxon>Agaricomycetidae</taxon>
        <taxon>Agaricales</taxon>
        <taxon>Marasmiineae</taxon>
        <taxon>Marasmiaceae</taxon>
        <taxon>Marasmius</taxon>
    </lineage>
</organism>
<feature type="region of interest" description="Disordered" evidence="1">
    <location>
        <begin position="1"/>
        <end position="51"/>
    </location>
</feature>
<evidence type="ECO:0000259" key="2">
    <source>
        <dbReference type="PROSITE" id="PS50097"/>
    </source>
</evidence>
<accession>A0ABR2ZP12</accession>
<reference evidence="3 4" key="1">
    <citation type="submission" date="2024-05" db="EMBL/GenBank/DDBJ databases">
        <title>A draft genome resource for the thread blight pathogen Marasmius tenuissimus strain MS-2.</title>
        <authorList>
            <person name="Yulfo-Soto G.E."/>
            <person name="Baruah I.K."/>
            <person name="Amoako-Attah I."/>
            <person name="Bukari Y."/>
            <person name="Meinhardt L.W."/>
            <person name="Bailey B.A."/>
            <person name="Cohen S.P."/>
        </authorList>
    </citation>
    <scope>NUCLEOTIDE SEQUENCE [LARGE SCALE GENOMIC DNA]</scope>
    <source>
        <strain evidence="3 4">MS-2</strain>
    </source>
</reference>
<dbReference type="Proteomes" id="UP001437256">
    <property type="component" value="Unassembled WGS sequence"/>
</dbReference>
<evidence type="ECO:0000256" key="1">
    <source>
        <dbReference type="SAM" id="MobiDB-lite"/>
    </source>
</evidence>
<feature type="compositionally biased region" description="Polar residues" evidence="1">
    <location>
        <begin position="41"/>
        <end position="51"/>
    </location>
</feature>
<dbReference type="InterPro" id="IPR000210">
    <property type="entry name" value="BTB/POZ_dom"/>
</dbReference>
<feature type="compositionally biased region" description="Basic and acidic residues" evidence="1">
    <location>
        <begin position="1"/>
        <end position="10"/>
    </location>
</feature>
<dbReference type="SUPFAM" id="SSF54695">
    <property type="entry name" value="POZ domain"/>
    <property type="match status" value="1"/>
</dbReference>
<dbReference type="EMBL" id="JBBXMP010000114">
    <property type="protein sequence ID" value="KAL0062127.1"/>
    <property type="molecule type" value="Genomic_DNA"/>
</dbReference>
<dbReference type="InterPro" id="IPR011333">
    <property type="entry name" value="SKP1/BTB/POZ_sf"/>
</dbReference>
<feature type="domain" description="BTB" evidence="2">
    <location>
        <begin position="61"/>
        <end position="130"/>
    </location>
</feature>
<dbReference type="PROSITE" id="PS50097">
    <property type="entry name" value="BTB"/>
    <property type="match status" value="1"/>
</dbReference>
<evidence type="ECO:0000313" key="3">
    <source>
        <dbReference type="EMBL" id="KAL0062127.1"/>
    </source>
</evidence>